<evidence type="ECO:0000256" key="4">
    <source>
        <dbReference type="ARBA" id="ARBA00023239"/>
    </source>
</evidence>
<reference evidence="6 7" key="1">
    <citation type="journal article" date="2010" name="BMC Genomics">
        <title>Genome sequence of the pattern forming Paenibacillus vortex bacterium reveals potential for thriving in complex environments.</title>
        <authorList>
            <person name="Sirota-Madi A."/>
            <person name="Olender T."/>
            <person name="Helman Y."/>
            <person name="Ingham C."/>
            <person name="Brainis I."/>
            <person name="Roth D."/>
            <person name="Hagi E."/>
            <person name="Brodsky L."/>
            <person name="Leshkowitz D."/>
            <person name="Galatenko V."/>
            <person name="Nikolaev V."/>
            <person name="Mugasimangalam R.C."/>
            <person name="Bransburg-Zabary S."/>
            <person name="Gutnick D.L."/>
            <person name="Lancet D."/>
            <person name="Ben-Jacob E."/>
        </authorList>
    </citation>
    <scope>NUCLEOTIDE SEQUENCE [LARGE SCALE GENOMIC DNA]</scope>
    <source>
        <strain evidence="6 7">V453</strain>
    </source>
</reference>
<accession>A0A2R9SLV8</accession>
<proteinExistence type="inferred from homology"/>
<protein>
    <submittedName>
        <fullName evidence="6">2-dehydro-3-deoxyphosphogluconate aldolase/4-hydroxy-2-oxoglutarate aldolase</fullName>
    </submittedName>
</protein>
<dbReference type="AlphaFoldDB" id="A0A2R9SLV8"/>
<comment type="caution">
    <text evidence="6">The sequence shown here is derived from an EMBL/GenBank/DDBJ whole genome shotgun (WGS) entry which is preliminary data.</text>
</comment>
<dbReference type="NCBIfam" id="TIGR01182">
    <property type="entry name" value="eda"/>
    <property type="match status" value="1"/>
</dbReference>
<keyword evidence="4" id="KW-0456">Lyase</keyword>
<dbReference type="EMBL" id="ADHJ01000053">
    <property type="protein sequence ID" value="EFU38354.1"/>
    <property type="molecule type" value="Genomic_DNA"/>
</dbReference>
<dbReference type="Proteomes" id="UP000003094">
    <property type="component" value="Unassembled WGS sequence"/>
</dbReference>
<gene>
    <name evidence="6" type="ORF">PVOR_30128</name>
</gene>
<dbReference type="CDD" id="cd00452">
    <property type="entry name" value="KDPG_aldolase"/>
    <property type="match status" value="1"/>
</dbReference>
<comment type="subunit">
    <text evidence="3">Homotrimer.</text>
</comment>
<evidence type="ECO:0000256" key="3">
    <source>
        <dbReference type="ARBA" id="ARBA00011233"/>
    </source>
</evidence>
<dbReference type="GO" id="GO:0016829">
    <property type="term" value="F:lyase activity"/>
    <property type="evidence" value="ECO:0007669"/>
    <property type="project" value="UniProtKB-KW"/>
</dbReference>
<dbReference type="PANTHER" id="PTHR30246:SF1">
    <property type="entry name" value="2-DEHYDRO-3-DEOXY-6-PHOSPHOGALACTONATE ALDOLASE-RELATED"/>
    <property type="match status" value="1"/>
</dbReference>
<evidence type="ECO:0000313" key="7">
    <source>
        <dbReference type="Proteomes" id="UP000003094"/>
    </source>
</evidence>
<sequence>MGLKLTAELKREKIVAIVRGITREQAGFVGEGLSQGGIRFMEVTMNTEGALHIMEDWRTRYDGAVYVGAGTVLDVEMAKEAVCAGAQFLISPNTDLSVIEYALEHGIDVWPGAMTPTEIVAAYAAGAEIVKLFPTASLGLEFIRELQGPLHHIPLLATGGVTLDNLADYFAAGAAAVGLGSSLLPKDALVAGNRDEITSRAAAFVNAAKGL</sequence>
<comment type="similarity">
    <text evidence="2">Belongs to the KHG/KDPG aldolase family.</text>
</comment>
<evidence type="ECO:0000256" key="1">
    <source>
        <dbReference type="ARBA" id="ARBA00004761"/>
    </source>
</evidence>
<dbReference type="Pfam" id="PF01081">
    <property type="entry name" value="Aldolase"/>
    <property type="match status" value="1"/>
</dbReference>
<evidence type="ECO:0000256" key="5">
    <source>
        <dbReference type="ARBA" id="ARBA00023277"/>
    </source>
</evidence>
<comment type="pathway">
    <text evidence="1">Carbohydrate acid metabolism.</text>
</comment>
<evidence type="ECO:0000256" key="2">
    <source>
        <dbReference type="ARBA" id="ARBA00006906"/>
    </source>
</evidence>
<dbReference type="KEGG" id="pvo:PVOR_30128"/>
<name>A0A2R9SLV8_9BACL</name>
<dbReference type="InterPro" id="IPR013785">
    <property type="entry name" value="Aldolase_TIM"/>
</dbReference>
<dbReference type="Gene3D" id="3.20.20.70">
    <property type="entry name" value="Aldolase class I"/>
    <property type="match status" value="1"/>
</dbReference>
<keyword evidence="5" id="KW-0119">Carbohydrate metabolism</keyword>
<keyword evidence="7" id="KW-1185">Reference proteome</keyword>
<dbReference type="SUPFAM" id="SSF51569">
    <property type="entry name" value="Aldolase"/>
    <property type="match status" value="1"/>
</dbReference>
<organism evidence="6 7">
    <name type="scientific">Paenibacillus vortex V453</name>
    <dbReference type="NCBI Taxonomy" id="715225"/>
    <lineage>
        <taxon>Bacteria</taxon>
        <taxon>Bacillati</taxon>
        <taxon>Bacillota</taxon>
        <taxon>Bacilli</taxon>
        <taxon>Bacillales</taxon>
        <taxon>Paenibacillaceae</taxon>
        <taxon>Paenibacillus</taxon>
    </lineage>
</organism>
<evidence type="ECO:0000313" key="6">
    <source>
        <dbReference type="EMBL" id="EFU38354.1"/>
    </source>
</evidence>
<dbReference type="PANTHER" id="PTHR30246">
    <property type="entry name" value="2-KETO-3-DEOXY-6-PHOSPHOGLUCONATE ALDOLASE"/>
    <property type="match status" value="1"/>
</dbReference>
<dbReference type="InterPro" id="IPR000887">
    <property type="entry name" value="Aldlse_KDPG_KHG"/>
</dbReference>